<dbReference type="AlphaFoldDB" id="A0A418QNJ5"/>
<keyword evidence="2" id="KW-1185">Reference proteome</keyword>
<evidence type="ECO:0000313" key="1">
    <source>
        <dbReference type="EMBL" id="RIY06734.1"/>
    </source>
</evidence>
<accession>A0A418QNJ5</accession>
<reference evidence="1 2" key="2">
    <citation type="submission" date="2019-01" db="EMBL/GenBank/DDBJ databases">
        <title>Hymenobacter humicola sp. nov., isolated from soils in Antarctica.</title>
        <authorList>
            <person name="Sedlacek I."/>
            <person name="Holochova P."/>
            <person name="Kralova S."/>
            <person name="Pantucek R."/>
            <person name="Stankova E."/>
            <person name="Vrbovska V."/>
            <person name="Kristofova L."/>
            <person name="Svec P."/>
            <person name="Busse H.-J."/>
        </authorList>
    </citation>
    <scope>NUCLEOTIDE SEQUENCE [LARGE SCALE GENOMIC DNA]</scope>
    <source>
        <strain evidence="1 2">CCM 8852</strain>
    </source>
</reference>
<dbReference type="EMBL" id="QYCN01000036">
    <property type="protein sequence ID" value="RIY06734.1"/>
    <property type="molecule type" value="Genomic_DNA"/>
</dbReference>
<dbReference type="OrthoDB" id="701486at2"/>
<dbReference type="RefSeq" id="WP_119657190.1">
    <property type="nucleotide sequence ID" value="NZ_JBHUOI010000005.1"/>
</dbReference>
<gene>
    <name evidence="1" type="ORF">D0T11_17955</name>
</gene>
<name>A0A418QNJ5_9BACT</name>
<organism evidence="1 2">
    <name type="scientific">Hymenobacter rubripertinctus</name>
    <dbReference type="NCBI Taxonomy" id="2029981"/>
    <lineage>
        <taxon>Bacteria</taxon>
        <taxon>Pseudomonadati</taxon>
        <taxon>Bacteroidota</taxon>
        <taxon>Cytophagia</taxon>
        <taxon>Cytophagales</taxon>
        <taxon>Hymenobacteraceae</taxon>
        <taxon>Hymenobacter</taxon>
    </lineage>
</organism>
<proteinExistence type="predicted"/>
<protein>
    <submittedName>
        <fullName evidence="1">Uncharacterized protein</fullName>
    </submittedName>
</protein>
<dbReference type="Proteomes" id="UP000284250">
    <property type="component" value="Unassembled WGS sequence"/>
</dbReference>
<comment type="caution">
    <text evidence="1">The sequence shown here is derived from an EMBL/GenBank/DDBJ whole genome shotgun (WGS) entry which is preliminary data.</text>
</comment>
<reference evidence="1 2" key="1">
    <citation type="submission" date="2018-09" db="EMBL/GenBank/DDBJ databases">
        <authorList>
            <person name="Zeman M."/>
            <person name="Pardy F."/>
        </authorList>
    </citation>
    <scope>NUCLEOTIDE SEQUENCE [LARGE SCALE GENOMIC DNA]</scope>
    <source>
        <strain evidence="1 2">CCM 8852</strain>
    </source>
</reference>
<sequence length="98" mass="10387">MPLLTPALLRESSFPDADGQTYRPVLLPVLTPAEIAEVARPFPAGWLAPQLLKRRAITQGENGYGLEEVTVDSIGQLGFAELAGRTILRICGRGGGSG</sequence>
<evidence type="ECO:0000313" key="2">
    <source>
        <dbReference type="Proteomes" id="UP000284250"/>
    </source>
</evidence>